<dbReference type="EMBL" id="CP077062">
    <property type="protein sequence ID" value="QWZ07931.1"/>
    <property type="molecule type" value="Genomic_DNA"/>
</dbReference>
<dbReference type="PANTHER" id="PTHR45138">
    <property type="entry name" value="REGULATORY COMPONENTS OF SENSORY TRANSDUCTION SYSTEM"/>
    <property type="match status" value="1"/>
</dbReference>
<organism evidence="4 5">
    <name type="scientific">Nocardioides panacis</name>
    <dbReference type="NCBI Taxonomy" id="2849501"/>
    <lineage>
        <taxon>Bacteria</taxon>
        <taxon>Bacillati</taxon>
        <taxon>Actinomycetota</taxon>
        <taxon>Actinomycetes</taxon>
        <taxon>Propionibacteriales</taxon>
        <taxon>Nocardioidaceae</taxon>
        <taxon>Nocardioides</taxon>
    </lineage>
</organism>
<dbReference type="KEGG" id="nps:KRR39_21605"/>
<dbReference type="SMART" id="SM00267">
    <property type="entry name" value="GGDEF"/>
    <property type="match status" value="1"/>
</dbReference>
<dbReference type="Proteomes" id="UP000683575">
    <property type="component" value="Chromosome"/>
</dbReference>
<feature type="transmembrane region" description="Helical" evidence="2">
    <location>
        <begin position="123"/>
        <end position="142"/>
    </location>
</feature>
<evidence type="ECO:0000259" key="3">
    <source>
        <dbReference type="PROSITE" id="PS50887"/>
    </source>
</evidence>
<feature type="region of interest" description="Disordered" evidence="1">
    <location>
        <begin position="319"/>
        <end position="341"/>
    </location>
</feature>
<dbReference type="InterPro" id="IPR000160">
    <property type="entry name" value="GGDEF_dom"/>
</dbReference>
<dbReference type="AlphaFoldDB" id="A0A975SXY8"/>
<keyword evidence="2" id="KW-1133">Transmembrane helix</keyword>
<dbReference type="GO" id="GO:0052621">
    <property type="term" value="F:diguanylate cyclase activity"/>
    <property type="evidence" value="ECO:0007669"/>
    <property type="project" value="TreeGrafter"/>
</dbReference>
<keyword evidence="2" id="KW-0812">Transmembrane</keyword>
<reference evidence="4" key="1">
    <citation type="submission" date="2021-06" db="EMBL/GenBank/DDBJ databases">
        <title>Complete genome sequence of Nocardioides sp. G188.</title>
        <authorList>
            <person name="Im W.-T."/>
        </authorList>
    </citation>
    <scope>NUCLEOTIDE SEQUENCE</scope>
    <source>
        <strain evidence="4">G188</strain>
    </source>
</reference>
<evidence type="ECO:0000256" key="2">
    <source>
        <dbReference type="SAM" id="Phobius"/>
    </source>
</evidence>
<keyword evidence="5" id="KW-1185">Reference proteome</keyword>
<feature type="transmembrane region" description="Helical" evidence="2">
    <location>
        <begin position="72"/>
        <end position="92"/>
    </location>
</feature>
<dbReference type="RefSeq" id="WP_216939441.1">
    <property type="nucleotide sequence ID" value="NZ_CP077062.1"/>
</dbReference>
<evidence type="ECO:0000256" key="1">
    <source>
        <dbReference type="SAM" id="MobiDB-lite"/>
    </source>
</evidence>
<dbReference type="NCBIfam" id="TIGR00254">
    <property type="entry name" value="GGDEF"/>
    <property type="match status" value="1"/>
</dbReference>
<evidence type="ECO:0000313" key="4">
    <source>
        <dbReference type="EMBL" id="QWZ07931.1"/>
    </source>
</evidence>
<proteinExistence type="predicted"/>
<keyword evidence="2" id="KW-0472">Membrane</keyword>
<dbReference type="InterPro" id="IPR050469">
    <property type="entry name" value="Diguanylate_Cyclase"/>
</dbReference>
<dbReference type="CDD" id="cd01949">
    <property type="entry name" value="GGDEF"/>
    <property type="match status" value="1"/>
</dbReference>
<dbReference type="PROSITE" id="PS50887">
    <property type="entry name" value="GGDEF"/>
    <property type="match status" value="1"/>
</dbReference>
<accession>A0A975SXY8</accession>
<feature type="transmembrane region" description="Helical" evidence="2">
    <location>
        <begin position="47"/>
        <end position="65"/>
    </location>
</feature>
<dbReference type="PANTHER" id="PTHR45138:SF9">
    <property type="entry name" value="DIGUANYLATE CYCLASE DGCM-RELATED"/>
    <property type="match status" value="1"/>
</dbReference>
<protein>
    <submittedName>
        <fullName evidence="4">GGDEF domain-containing protein</fullName>
    </submittedName>
</protein>
<feature type="domain" description="GGDEF" evidence="3">
    <location>
        <begin position="203"/>
        <end position="325"/>
    </location>
</feature>
<feature type="transmembrane region" description="Helical" evidence="2">
    <location>
        <begin position="98"/>
        <end position="116"/>
    </location>
</feature>
<dbReference type="Pfam" id="PF00990">
    <property type="entry name" value="GGDEF"/>
    <property type="match status" value="1"/>
</dbReference>
<name>A0A975SXY8_9ACTN</name>
<evidence type="ECO:0000313" key="5">
    <source>
        <dbReference type="Proteomes" id="UP000683575"/>
    </source>
</evidence>
<feature type="transmembrane region" description="Helical" evidence="2">
    <location>
        <begin position="20"/>
        <end position="41"/>
    </location>
</feature>
<gene>
    <name evidence="4" type="ORF">KRR39_21605</name>
</gene>
<sequence>MVAAVRRWAVPVTESEARVLTSACLAASALSAFCSLVPFSPTAPTRFSALLAVVAAALGGTLWASRRRLAQGVVHAVIGLVVVLVSGCVALSTTPVGAAVTAFGFVWIAIFVAWFHPGVATRLHTAAIGVGLLVGLACSDAPALVQTWVFVMATVAGVAGTLDVLVRRLRRAADHDQLTGLLNRSAFLAAARRTLRQPPARRGPVSVAVLDLDDFKLVNDRDGHAAGDRLLVDLATSWQATVRRTDVLARYGGDEFVLLMPDTTATDAAELLYRLGAANTASRWTAGVAQWAGEPLEEWIARADADLYRRKARQRGLGDAGAGRSVLHRAPAPESVASRTA</sequence>